<feature type="region of interest" description="Disordered" evidence="1">
    <location>
        <begin position="1"/>
        <end position="25"/>
    </location>
</feature>
<dbReference type="InterPro" id="IPR021055">
    <property type="entry name" value="T4BSS_IcmL/DotI"/>
</dbReference>
<dbReference type="Pfam" id="PF11393">
    <property type="entry name" value="T4BSS_DotI_IcmL"/>
    <property type="match status" value="1"/>
</dbReference>
<keyword evidence="2" id="KW-0812">Transmembrane</keyword>
<evidence type="ECO:0000313" key="3">
    <source>
        <dbReference type="EMBL" id="BAW25802.1"/>
    </source>
</evidence>
<dbReference type="EMBL" id="AP015029">
    <property type="protein sequence ID" value="BAW25802.1"/>
    <property type="molecule type" value="Genomic_DNA"/>
</dbReference>
<protein>
    <submittedName>
        <fullName evidence="4">DotI/IcmL family type IV secretion protein</fullName>
    </submittedName>
    <submittedName>
        <fullName evidence="3">Type IV secretion system protein IcmL/DotI</fullName>
    </submittedName>
</protein>
<reference evidence="4 6" key="2">
    <citation type="submission" date="2020-09" db="EMBL/GenBank/DDBJ databases">
        <title>Co-existence of a novel multidrug-resistance efflux pump with carbapenem resistance gene blaVIM-2 in one megaplasmid in Pseudomonas putida.</title>
        <authorList>
            <person name="Peng K."/>
            <person name="Li R."/>
        </authorList>
    </citation>
    <scope>NUCLEOTIDE SEQUENCE [LARGE SCALE GENOMIC DNA]</scope>
    <source>
        <strain evidence="4 6">ZXPA-20</strain>
    </source>
</reference>
<keyword evidence="2" id="KW-0472">Membrane</keyword>
<evidence type="ECO:0000256" key="2">
    <source>
        <dbReference type="SAM" id="Phobius"/>
    </source>
</evidence>
<proteinExistence type="predicted"/>
<evidence type="ECO:0000313" key="6">
    <source>
        <dbReference type="Proteomes" id="UP000516786"/>
    </source>
</evidence>
<keyword evidence="2" id="KW-1133">Transmembrane helix</keyword>
<dbReference type="Proteomes" id="UP000218731">
    <property type="component" value="Chromosome 1"/>
</dbReference>
<organism evidence="3 5">
    <name type="scientific">Pseudomonas putida</name>
    <name type="common">Arthrobacter siderocapsulatus</name>
    <dbReference type="NCBI Taxonomy" id="303"/>
    <lineage>
        <taxon>Bacteria</taxon>
        <taxon>Pseudomonadati</taxon>
        <taxon>Pseudomonadota</taxon>
        <taxon>Gammaproteobacteria</taxon>
        <taxon>Pseudomonadales</taxon>
        <taxon>Pseudomonadaceae</taxon>
        <taxon>Pseudomonas</taxon>
    </lineage>
</organism>
<evidence type="ECO:0000313" key="4">
    <source>
        <dbReference type="EMBL" id="QOC97520.1"/>
    </source>
</evidence>
<evidence type="ECO:0000313" key="5">
    <source>
        <dbReference type="Proteomes" id="UP000218731"/>
    </source>
</evidence>
<reference evidence="3 5" key="1">
    <citation type="submission" date="2015-11" db="EMBL/GenBank/DDBJ databases">
        <title>Complete genome sequencing of a biphenyl-degrading bacterium, Pseudomonas putida KF715 (=NBRC110667).</title>
        <authorList>
            <person name="Suenaga H."/>
            <person name="Fujihara N."/>
            <person name="Watanabe T."/>
            <person name="Hirose J."/>
            <person name="Kimura N."/>
            <person name="Yamazoe A."/>
            <person name="Hosoyama A."/>
            <person name="Shimodaira J."/>
            <person name="Furukawa K."/>
        </authorList>
    </citation>
    <scope>NUCLEOTIDE SEQUENCE [LARGE SCALE GENOMIC DNA]</scope>
    <source>
        <strain evidence="3 5">KF715</strain>
    </source>
</reference>
<dbReference type="AlphaFoldDB" id="A0A1L7NK65"/>
<evidence type="ECO:0000256" key="1">
    <source>
        <dbReference type="SAM" id="MobiDB-lite"/>
    </source>
</evidence>
<dbReference type="CDD" id="cd16385">
    <property type="entry name" value="IcmL"/>
    <property type="match status" value="1"/>
</dbReference>
<dbReference type="EMBL" id="CP061723">
    <property type="protein sequence ID" value="QOC97520.1"/>
    <property type="molecule type" value="Genomic_DNA"/>
</dbReference>
<dbReference type="RefSeq" id="WP_016489306.1">
    <property type="nucleotide sequence ID" value="NZ_AP015029.1"/>
</dbReference>
<sequence length="254" mass="28192">MSSKETQHGTPDGDAPQARRGTDEEKLLELALDETPGEAAATVREVKRLQLECLDLKRRNKRVWGQLLALTCVFGVTIAAVVFWYPKYRWIPTIDNHAICEVSTESNPRVTPATLAEYAKDAVVNSYSYDYVNYRSNLNAAGARWYTDEGRKAFLKTLDDSGNLERVLKGRMILRAMATQVAQVEESGVLASGQNYWVVQVPIAIEFYVGGDQQARSRQDFLAAVTIVQIPASATNTKGIAVDSVQLSPYTSRK</sequence>
<accession>A0A1L7NK65</accession>
<dbReference type="Proteomes" id="UP000516786">
    <property type="component" value="Chromosome"/>
</dbReference>
<name>A0A1L7NK65_PSEPU</name>
<feature type="transmembrane region" description="Helical" evidence="2">
    <location>
        <begin position="67"/>
        <end position="85"/>
    </location>
</feature>
<gene>
    <name evidence="4" type="ORF">ID616_26350</name>
    <name evidence="3" type="ORF">KF715C_ch52290</name>
</gene>